<evidence type="ECO:0000313" key="5">
    <source>
        <dbReference type="EMBL" id="MFC4160621.1"/>
    </source>
</evidence>
<keyword evidence="3" id="KW-0732">Signal</keyword>
<reference evidence="6" key="1">
    <citation type="journal article" date="2019" name="Int. J. Syst. Evol. Microbiol.">
        <title>The Global Catalogue of Microorganisms (GCM) 10K type strain sequencing project: providing services to taxonomists for standard genome sequencing and annotation.</title>
        <authorList>
            <consortium name="The Broad Institute Genomics Platform"/>
            <consortium name="The Broad Institute Genome Sequencing Center for Infectious Disease"/>
            <person name="Wu L."/>
            <person name="Ma J."/>
        </authorList>
    </citation>
    <scope>NUCLEOTIDE SEQUENCE [LARGE SCALE GENOMIC DNA]</scope>
    <source>
        <strain evidence="6">LMG 29894</strain>
    </source>
</reference>
<dbReference type="EMBL" id="JBHSBU010000001">
    <property type="protein sequence ID" value="MFC4160621.1"/>
    <property type="molecule type" value="Genomic_DNA"/>
</dbReference>
<protein>
    <submittedName>
        <fullName evidence="5">RHS repeat domain-containing protein</fullName>
    </submittedName>
</protein>
<dbReference type="Proteomes" id="UP001595791">
    <property type="component" value="Unassembled WGS sequence"/>
</dbReference>
<dbReference type="InterPro" id="IPR056823">
    <property type="entry name" value="TEN-like_YD-shell"/>
</dbReference>
<comment type="caution">
    <text evidence="5">The sequence shown here is derived from an EMBL/GenBank/DDBJ whole genome shotgun (WGS) entry which is preliminary data.</text>
</comment>
<sequence length="763" mass="83980">MMRSIQRTGLAVTLVWLLPSAAWAGGTCSTLGGPTIVGFEYISSECPASSDAPLRYQRVALQCLDGRLEPLGAPVELHLSPLQLASSEPAASNAEQGFINRLGTQAILIDRTFQGRFRLDDSGQANSTPVALSQAGRCAGTPGAGDPPSGDNPGCQSDACLEAVAERLPAVNPGWRGNLFHVDNDYRGGGATPLQFTRYYNSQPLVLPFDAAVLGSNAALVGLEFFYAGSPVNIPSIQYHAPLPTAEQRLARGELGNGWRGSLSRRVVPGVLDGRTVVALVRDDGKSYLYREPEAGQPFWRGDLPSIGRLESGPGTGWRFVSDAGEVELYDPQGRLVQVSLPDGQVQMPEYDASGRLQAIHNQGEGRLRFTYTAEGQLASMLDLNAQETRYEWQDGQLVRVLSPYRPPLGYRYAPTSPARLTELLERGQIVAFYRYDQEGRVREGGLKEQAPFHIDYSLGQNQPVLAGPAGVTHFVYRDHPLRRLLSSVRTDCVGSAGCQPEDAQFDYDEAGLLRSYQSGPRRSEYQHDPQSGLEVLRREFAPGIGMVQTETSWDHMLRRPHWRQTGTERTSYRHDFLGRLTDRELSVGGTVVRRWHIERDENGRPLAFSLNNFITRYAYTSSGELMRLDNPNRSLMWRRDQAGRIQAIEGMGFDPISLDRDALGRLRLYRQGNTLLSLDYDAEGRLSRAEGPRGSISYHYGWSGQLEEIRSPSGASLRYQYGGSPAGATVGETAFDPDGEIAAMLAQVRTAFDAQAEPVLPR</sequence>
<accession>A0ABV8MUG1</accession>
<dbReference type="Pfam" id="PF05593">
    <property type="entry name" value="RHS_repeat"/>
    <property type="match status" value="1"/>
</dbReference>
<dbReference type="InterPro" id="IPR031325">
    <property type="entry name" value="RHS_repeat"/>
</dbReference>
<gene>
    <name evidence="5" type="ORF">ACFOW7_14875</name>
</gene>
<feature type="domain" description="Teneurin-like YD-shell" evidence="4">
    <location>
        <begin position="613"/>
        <end position="722"/>
    </location>
</feature>
<dbReference type="Gene3D" id="2.180.10.10">
    <property type="entry name" value="RHS repeat-associated core"/>
    <property type="match status" value="2"/>
</dbReference>
<dbReference type="InterPro" id="IPR050708">
    <property type="entry name" value="T6SS_VgrG/RHS"/>
</dbReference>
<dbReference type="PANTHER" id="PTHR32305:SF15">
    <property type="entry name" value="PROTEIN RHSA-RELATED"/>
    <property type="match status" value="1"/>
</dbReference>
<dbReference type="Pfam" id="PF25023">
    <property type="entry name" value="TEN_YD-shell"/>
    <property type="match status" value="1"/>
</dbReference>
<feature type="chain" id="PRO_5047106636" evidence="3">
    <location>
        <begin position="25"/>
        <end position="763"/>
    </location>
</feature>
<evidence type="ECO:0000259" key="4">
    <source>
        <dbReference type="Pfam" id="PF25023"/>
    </source>
</evidence>
<keyword evidence="1" id="KW-0677">Repeat</keyword>
<dbReference type="PANTHER" id="PTHR32305">
    <property type="match status" value="1"/>
</dbReference>
<evidence type="ECO:0000256" key="1">
    <source>
        <dbReference type="ARBA" id="ARBA00022737"/>
    </source>
</evidence>
<organism evidence="5 6">
    <name type="scientific">Chitinimonas lacunae</name>
    <dbReference type="NCBI Taxonomy" id="1963018"/>
    <lineage>
        <taxon>Bacteria</taxon>
        <taxon>Pseudomonadati</taxon>
        <taxon>Pseudomonadota</taxon>
        <taxon>Betaproteobacteria</taxon>
        <taxon>Neisseriales</taxon>
        <taxon>Chitinibacteraceae</taxon>
        <taxon>Chitinimonas</taxon>
    </lineage>
</organism>
<name>A0ABV8MUG1_9NEIS</name>
<proteinExistence type="predicted"/>
<feature type="signal peptide" evidence="3">
    <location>
        <begin position="1"/>
        <end position="24"/>
    </location>
</feature>
<feature type="region of interest" description="Disordered" evidence="2">
    <location>
        <begin position="124"/>
        <end position="155"/>
    </location>
</feature>
<dbReference type="NCBIfam" id="TIGR01643">
    <property type="entry name" value="YD_repeat_2x"/>
    <property type="match status" value="2"/>
</dbReference>
<evidence type="ECO:0000256" key="3">
    <source>
        <dbReference type="SAM" id="SignalP"/>
    </source>
</evidence>
<evidence type="ECO:0000256" key="2">
    <source>
        <dbReference type="SAM" id="MobiDB-lite"/>
    </source>
</evidence>
<dbReference type="RefSeq" id="WP_378165649.1">
    <property type="nucleotide sequence ID" value="NZ_JBHSBU010000001.1"/>
</dbReference>
<keyword evidence="6" id="KW-1185">Reference proteome</keyword>
<evidence type="ECO:0000313" key="6">
    <source>
        <dbReference type="Proteomes" id="UP001595791"/>
    </source>
</evidence>
<dbReference type="InterPro" id="IPR006530">
    <property type="entry name" value="YD"/>
</dbReference>